<reference evidence="6" key="1">
    <citation type="submission" date="2023-04" db="EMBL/GenBank/DDBJ databases">
        <title>Phytophthora fragariaefolia NBRC 109709.</title>
        <authorList>
            <person name="Ichikawa N."/>
            <person name="Sato H."/>
            <person name="Tonouchi N."/>
        </authorList>
    </citation>
    <scope>NUCLEOTIDE SEQUENCE</scope>
    <source>
        <strain evidence="6">NBRC 109709</strain>
    </source>
</reference>
<keyword evidence="1" id="KW-0677">Repeat</keyword>
<sequence length="212" mass="22902">MLLAVSSSTKVNALDQQVCFPFQSFDASVLHVYWLGILQIGCTPLHLAILQGSKAIVKLLLDDINIQQLESKNGTTPVDLAAELKLDGLKTLLVDHATRASGRAELASWLASIGLVQYAPKFFYEGFDDSHFLLGTGGIDDKALDAMNITKAGHRAKLQSLYQLKEFLQVEAGGEEELESEEESSSSEDESDEDDTESGSDDDASGSDDDSS</sequence>
<dbReference type="SUPFAM" id="SSF48403">
    <property type="entry name" value="Ankyrin repeat"/>
    <property type="match status" value="1"/>
</dbReference>
<dbReference type="InterPro" id="IPR001660">
    <property type="entry name" value="SAM"/>
</dbReference>
<comment type="caution">
    <text evidence="6">The sequence shown here is derived from an EMBL/GenBank/DDBJ whole genome shotgun (WGS) entry which is preliminary data.</text>
</comment>
<keyword evidence="7" id="KW-1185">Reference proteome</keyword>
<protein>
    <submittedName>
        <fullName evidence="6">Unnamed protein product</fullName>
    </submittedName>
</protein>
<feature type="repeat" description="ANK" evidence="3">
    <location>
        <begin position="40"/>
        <end position="62"/>
    </location>
</feature>
<evidence type="ECO:0000313" key="6">
    <source>
        <dbReference type="EMBL" id="GMF36620.1"/>
    </source>
</evidence>
<dbReference type="Proteomes" id="UP001165121">
    <property type="component" value="Unassembled WGS sequence"/>
</dbReference>
<dbReference type="InterPro" id="IPR002110">
    <property type="entry name" value="Ankyrin_rpt"/>
</dbReference>
<dbReference type="PROSITE" id="PS50088">
    <property type="entry name" value="ANK_REPEAT"/>
    <property type="match status" value="1"/>
</dbReference>
<dbReference type="Pfam" id="PF12796">
    <property type="entry name" value="Ank_2"/>
    <property type="match status" value="1"/>
</dbReference>
<proteinExistence type="predicted"/>
<dbReference type="InterPro" id="IPR033635">
    <property type="entry name" value="ANKS1/Caskin"/>
</dbReference>
<dbReference type="OrthoDB" id="194358at2759"/>
<dbReference type="Gene3D" id="1.25.40.20">
    <property type="entry name" value="Ankyrin repeat-containing domain"/>
    <property type="match status" value="1"/>
</dbReference>
<accession>A0A9W6XDX2</accession>
<dbReference type="PANTHER" id="PTHR24174">
    <property type="entry name" value="ANKYRIN REPEAT AND STERILE ALPHA MOTIF DOMAIN-CONTAINING PROTEIN 1"/>
    <property type="match status" value="1"/>
</dbReference>
<evidence type="ECO:0000256" key="3">
    <source>
        <dbReference type="PROSITE-ProRule" id="PRU00023"/>
    </source>
</evidence>
<dbReference type="PROSITE" id="PS50105">
    <property type="entry name" value="SAM_DOMAIN"/>
    <property type="match status" value="1"/>
</dbReference>
<feature type="region of interest" description="Disordered" evidence="4">
    <location>
        <begin position="172"/>
        <end position="212"/>
    </location>
</feature>
<keyword evidence="2 3" id="KW-0040">ANK repeat</keyword>
<dbReference type="Pfam" id="PF00536">
    <property type="entry name" value="SAM_1"/>
    <property type="match status" value="1"/>
</dbReference>
<evidence type="ECO:0000313" key="7">
    <source>
        <dbReference type="Proteomes" id="UP001165121"/>
    </source>
</evidence>
<evidence type="ECO:0000256" key="4">
    <source>
        <dbReference type="SAM" id="MobiDB-lite"/>
    </source>
</evidence>
<dbReference type="Gene3D" id="1.10.150.50">
    <property type="entry name" value="Transcription Factor, Ets-1"/>
    <property type="match status" value="1"/>
</dbReference>
<dbReference type="PANTHER" id="PTHR24174:SF16">
    <property type="entry name" value="CASKIN-2"/>
    <property type="match status" value="1"/>
</dbReference>
<feature type="compositionally biased region" description="Acidic residues" evidence="4">
    <location>
        <begin position="173"/>
        <end position="212"/>
    </location>
</feature>
<evidence type="ECO:0000259" key="5">
    <source>
        <dbReference type="PROSITE" id="PS50105"/>
    </source>
</evidence>
<name>A0A9W6XDX2_9STRA</name>
<gene>
    <name evidence="6" type="ORF">Pfra01_001003200</name>
</gene>
<dbReference type="SMART" id="SM00454">
    <property type="entry name" value="SAM"/>
    <property type="match status" value="1"/>
</dbReference>
<feature type="domain" description="SAM" evidence="5">
    <location>
        <begin position="105"/>
        <end position="158"/>
    </location>
</feature>
<dbReference type="InterPro" id="IPR036770">
    <property type="entry name" value="Ankyrin_rpt-contain_sf"/>
</dbReference>
<dbReference type="AlphaFoldDB" id="A0A9W6XDX2"/>
<dbReference type="PROSITE" id="PS50297">
    <property type="entry name" value="ANK_REP_REGION"/>
    <property type="match status" value="1"/>
</dbReference>
<dbReference type="SUPFAM" id="SSF47769">
    <property type="entry name" value="SAM/Pointed domain"/>
    <property type="match status" value="1"/>
</dbReference>
<evidence type="ECO:0000256" key="2">
    <source>
        <dbReference type="ARBA" id="ARBA00023043"/>
    </source>
</evidence>
<evidence type="ECO:0000256" key="1">
    <source>
        <dbReference type="ARBA" id="ARBA00022737"/>
    </source>
</evidence>
<organism evidence="6 7">
    <name type="scientific">Phytophthora fragariaefolia</name>
    <dbReference type="NCBI Taxonomy" id="1490495"/>
    <lineage>
        <taxon>Eukaryota</taxon>
        <taxon>Sar</taxon>
        <taxon>Stramenopiles</taxon>
        <taxon>Oomycota</taxon>
        <taxon>Peronosporomycetes</taxon>
        <taxon>Peronosporales</taxon>
        <taxon>Peronosporaceae</taxon>
        <taxon>Phytophthora</taxon>
    </lineage>
</organism>
<dbReference type="InterPro" id="IPR013761">
    <property type="entry name" value="SAM/pointed_sf"/>
</dbReference>
<dbReference type="EMBL" id="BSXT01000953">
    <property type="protein sequence ID" value="GMF36620.1"/>
    <property type="molecule type" value="Genomic_DNA"/>
</dbReference>